<accession>A0A2X4UDT4</accession>
<dbReference type="Pfam" id="PF06271">
    <property type="entry name" value="RDD"/>
    <property type="match status" value="1"/>
</dbReference>
<dbReference type="STRING" id="38301.NX84_03785"/>
<keyword evidence="3 6" id="KW-1133">Transmembrane helix</keyword>
<evidence type="ECO:0000256" key="1">
    <source>
        <dbReference type="ARBA" id="ARBA00004141"/>
    </source>
</evidence>
<feature type="region of interest" description="Disordered" evidence="5">
    <location>
        <begin position="87"/>
        <end position="133"/>
    </location>
</feature>
<keyword evidence="11" id="KW-1185">Reference proteome</keyword>
<dbReference type="Proteomes" id="UP000594905">
    <property type="component" value="Chromosome"/>
</dbReference>
<comment type="subcellular location">
    <subcellularLocation>
        <location evidence="1">Membrane</location>
        <topology evidence="1">Multi-pass membrane protein</topology>
    </subcellularLocation>
</comment>
<evidence type="ECO:0000313" key="8">
    <source>
        <dbReference type="EMBL" id="QPS60453.1"/>
    </source>
</evidence>
<dbReference type="InterPro" id="IPR010432">
    <property type="entry name" value="RDD"/>
</dbReference>
<evidence type="ECO:0000256" key="2">
    <source>
        <dbReference type="ARBA" id="ARBA00022692"/>
    </source>
</evidence>
<protein>
    <submittedName>
        <fullName evidence="9">Hypothetical membrane protein</fullName>
    </submittedName>
    <submittedName>
        <fullName evidence="8">RDD family protein</fullName>
    </submittedName>
</protein>
<evidence type="ECO:0000313" key="10">
    <source>
        <dbReference type="Proteomes" id="UP000249264"/>
    </source>
</evidence>
<reference evidence="9 10" key="1">
    <citation type="submission" date="2018-06" db="EMBL/GenBank/DDBJ databases">
        <authorList>
            <consortium name="Pathogen Informatics"/>
            <person name="Doyle S."/>
        </authorList>
    </citation>
    <scope>NUCLEOTIDE SEQUENCE [LARGE SCALE GENOMIC DNA]</scope>
    <source>
        <strain evidence="9 10">NCTC10288</strain>
    </source>
</reference>
<evidence type="ECO:0000259" key="7">
    <source>
        <dbReference type="Pfam" id="PF06271"/>
    </source>
</evidence>
<keyword evidence="4 6" id="KW-0472">Membrane</keyword>
<evidence type="ECO:0000256" key="6">
    <source>
        <dbReference type="SAM" id="Phobius"/>
    </source>
</evidence>
<evidence type="ECO:0000256" key="4">
    <source>
        <dbReference type="ARBA" id="ARBA00023136"/>
    </source>
</evidence>
<gene>
    <name evidence="8" type="ORF">I6G51_04455</name>
    <name evidence="9" type="ORF">NCTC10288_02013</name>
</gene>
<feature type="compositionally biased region" description="Low complexity" evidence="5">
    <location>
        <begin position="95"/>
        <end position="112"/>
    </location>
</feature>
<organism evidence="9 10">
    <name type="scientific">Corynebacterium minutissimum</name>
    <dbReference type="NCBI Taxonomy" id="38301"/>
    <lineage>
        <taxon>Bacteria</taxon>
        <taxon>Bacillati</taxon>
        <taxon>Actinomycetota</taxon>
        <taxon>Actinomycetes</taxon>
        <taxon>Mycobacteriales</taxon>
        <taxon>Corynebacteriaceae</taxon>
        <taxon>Corynebacterium</taxon>
    </lineage>
</organism>
<dbReference type="GeneID" id="70783887"/>
<dbReference type="AlphaFoldDB" id="A0A2X4UDT4"/>
<evidence type="ECO:0000256" key="5">
    <source>
        <dbReference type="SAM" id="MobiDB-lite"/>
    </source>
</evidence>
<dbReference type="EMBL" id="CP065689">
    <property type="protein sequence ID" value="QPS60453.1"/>
    <property type="molecule type" value="Genomic_DNA"/>
</dbReference>
<dbReference type="GO" id="GO:0016020">
    <property type="term" value="C:membrane"/>
    <property type="evidence" value="ECO:0007669"/>
    <property type="project" value="UniProtKB-SubCell"/>
</dbReference>
<evidence type="ECO:0000256" key="3">
    <source>
        <dbReference type="ARBA" id="ARBA00022989"/>
    </source>
</evidence>
<feature type="domain" description="RDD" evidence="7">
    <location>
        <begin position="133"/>
        <end position="263"/>
    </location>
</feature>
<dbReference type="EMBL" id="LS483460">
    <property type="protein sequence ID" value="SQI00695.1"/>
    <property type="molecule type" value="Genomic_DNA"/>
</dbReference>
<feature type="transmembrane region" description="Helical" evidence="6">
    <location>
        <begin position="139"/>
        <end position="161"/>
    </location>
</feature>
<proteinExistence type="predicted"/>
<dbReference type="RefSeq" id="WP_039673936.1">
    <property type="nucleotide sequence ID" value="NZ_CP065689.1"/>
</dbReference>
<dbReference type="OrthoDB" id="4426559at2"/>
<feature type="transmembrane region" description="Helical" evidence="6">
    <location>
        <begin position="222"/>
        <end position="245"/>
    </location>
</feature>
<sequence length="269" mass="29102">MLPETPAPNLYTYFTLDPRATSNDLGVQLAAADANLEDIGYIPEDVERQEIAVAARILCEPSSRATYDQGLESGRQPTWRQLEEFAETGRWRTEAPSTDASSTQASSAESFSPESQPVSFDPSPAPSQDSQRATPGNRVLMAILDYIIAAVVVSAVVSFGLSDPNAHAALVMSASSLFTVAYYLVSEVYLGATPAKLIAGYTVRDVTTHKNLSWQQSIKRNWWRVASLVPLIGPLVAFVGALYVVTTIGPKNALRGQHDIMANAEVVKK</sequence>
<reference evidence="8 11" key="2">
    <citation type="submission" date="2020-12" db="EMBL/GenBank/DDBJ databases">
        <title>FDA dAtabase for Regulatory Grade micrObial Sequences (FDA-ARGOS): Supporting development and validation of Infectious Disease Dx tests.</title>
        <authorList>
            <person name="Sproer C."/>
            <person name="Gronow S."/>
            <person name="Severitt S."/>
            <person name="Schroder I."/>
            <person name="Tallon L."/>
            <person name="Sadzewicz L."/>
            <person name="Zhao X."/>
            <person name="Boylan J."/>
            <person name="Ott S."/>
            <person name="Bowen H."/>
            <person name="Vavikolanu K."/>
            <person name="Mehta A."/>
            <person name="Aluvathingal J."/>
            <person name="Nadendla S."/>
            <person name="Lowell S."/>
            <person name="Myers T."/>
            <person name="Yan Y."/>
            <person name="Sichtig H."/>
        </authorList>
    </citation>
    <scope>NUCLEOTIDE SEQUENCE [LARGE SCALE GENOMIC DNA]</scope>
    <source>
        <strain evidence="8 11">FDAARGOS_894</strain>
    </source>
</reference>
<name>A0A2X4UDT4_9CORY</name>
<dbReference type="Proteomes" id="UP000249264">
    <property type="component" value="Chromosome 1"/>
</dbReference>
<keyword evidence="2 6" id="KW-0812">Transmembrane</keyword>
<evidence type="ECO:0000313" key="11">
    <source>
        <dbReference type="Proteomes" id="UP000594905"/>
    </source>
</evidence>
<evidence type="ECO:0000313" key="9">
    <source>
        <dbReference type="EMBL" id="SQI00695.1"/>
    </source>
</evidence>
<dbReference type="KEGG" id="cmin:NCTC10288_02013"/>